<evidence type="ECO:0000256" key="1">
    <source>
        <dbReference type="SAM" id="MobiDB-lite"/>
    </source>
</evidence>
<dbReference type="Proteomes" id="UP000030848">
    <property type="component" value="Unassembled WGS sequence"/>
</dbReference>
<comment type="caution">
    <text evidence="2">The sequence shown here is derived from an EMBL/GenBank/DDBJ whole genome shotgun (WGS) entry which is preliminary data.</text>
</comment>
<dbReference type="AlphaFoldDB" id="A0A837D389"/>
<feature type="compositionally biased region" description="Polar residues" evidence="1">
    <location>
        <begin position="9"/>
        <end position="22"/>
    </location>
</feature>
<proteinExistence type="predicted"/>
<feature type="region of interest" description="Disordered" evidence="1">
    <location>
        <begin position="1"/>
        <end position="25"/>
    </location>
</feature>
<protein>
    <submittedName>
        <fullName evidence="2">Uncharacterized protein</fullName>
    </submittedName>
</protein>
<evidence type="ECO:0000313" key="2">
    <source>
        <dbReference type="EMBL" id="KHF42223.1"/>
    </source>
</evidence>
<gene>
    <name evidence="2" type="ORF">MINT15_40290</name>
</gene>
<dbReference type="EMBL" id="JRZE01000008">
    <property type="protein sequence ID" value="KHF42223.1"/>
    <property type="molecule type" value="Genomic_DNA"/>
</dbReference>
<organism evidence="2 3">
    <name type="scientific">Saccharomonospora viridis</name>
    <dbReference type="NCBI Taxonomy" id="1852"/>
    <lineage>
        <taxon>Bacteria</taxon>
        <taxon>Bacillati</taxon>
        <taxon>Actinomycetota</taxon>
        <taxon>Actinomycetes</taxon>
        <taxon>Pseudonocardiales</taxon>
        <taxon>Pseudonocardiaceae</taxon>
        <taxon>Saccharomonospora</taxon>
    </lineage>
</organism>
<sequence>MLRAAALTSDRQTPEDTSTVSFPTVPDIIGHDVDALRSRP</sequence>
<reference evidence="2 3" key="1">
    <citation type="submission" date="2014-10" db="EMBL/GenBank/DDBJ databases">
        <title>Genome sequence of Micropolyspora internatus JCM3315.</title>
        <authorList>
            <person name="Shin S.-K."/>
            <person name="Yi H."/>
        </authorList>
    </citation>
    <scope>NUCLEOTIDE SEQUENCE [LARGE SCALE GENOMIC DNA]</scope>
    <source>
        <strain evidence="2 3">JCM 3315</strain>
    </source>
</reference>
<name>A0A837D389_9PSEU</name>
<evidence type="ECO:0000313" key="3">
    <source>
        <dbReference type="Proteomes" id="UP000030848"/>
    </source>
</evidence>
<accession>A0A837D389</accession>